<reference evidence="1 2" key="1">
    <citation type="submission" date="2019-06" db="EMBL/GenBank/DDBJ databases">
        <title>A chromosome-scale genome assembly of the striped catfish, Pangasianodon hypophthalmus.</title>
        <authorList>
            <person name="Wen M."/>
            <person name="Zahm M."/>
            <person name="Roques C."/>
            <person name="Cabau C."/>
            <person name="Klopp C."/>
            <person name="Donnadieu C."/>
            <person name="Jouanno E."/>
            <person name="Avarre J.-C."/>
            <person name="Campet M."/>
            <person name="Ha T.T.T."/>
            <person name="Dugue R."/>
            <person name="Lampietro C."/>
            <person name="Louis A."/>
            <person name="Herpin A."/>
            <person name="Echchiki A."/>
            <person name="Berthelot C."/>
            <person name="Parey E."/>
            <person name="Roest-Crollius H."/>
            <person name="Braasch I."/>
            <person name="Postlethwait J."/>
            <person name="Bobe J."/>
            <person name="Montfort J."/>
            <person name="Bouchez O."/>
            <person name="Begum T."/>
            <person name="Schartl M."/>
            <person name="Guiguen Y."/>
        </authorList>
    </citation>
    <scope>NUCLEOTIDE SEQUENCE [LARGE SCALE GENOMIC DNA]</scope>
    <source>
        <strain evidence="1 2">Indonesia</strain>
        <tissue evidence="1">Blood</tissue>
    </source>
</reference>
<dbReference type="Proteomes" id="UP000327468">
    <property type="component" value="Chromosome 10"/>
</dbReference>
<sequence length="86" mass="9589">MEEGGSVVDASIRNTSNTALQQPWLYLKQLFAVKTKKGNCVIMSCQLCLPRPVEISAFKSSSSNLKKKHIEGPWMTSTRNMASQEK</sequence>
<gene>
    <name evidence="1" type="ORF">PHYPO_G00017380</name>
</gene>
<proteinExistence type="predicted"/>
<protein>
    <submittedName>
        <fullName evidence="1">Uncharacterized protein</fullName>
    </submittedName>
</protein>
<dbReference type="AlphaFoldDB" id="A0A5N5N4V0"/>
<organism evidence="1 2">
    <name type="scientific">Pangasianodon hypophthalmus</name>
    <name type="common">Striped catfish</name>
    <name type="synonym">Helicophagus hypophthalmus</name>
    <dbReference type="NCBI Taxonomy" id="310915"/>
    <lineage>
        <taxon>Eukaryota</taxon>
        <taxon>Metazoa</taxon>
        <taxon>Chordata</taxon>
        <taxon>Craniata</taxon>
        <taxon>Vertebrata</taxon>
        <taxon>Euteleostomi</taxon>
        <taxon>Actinopterygii</taxon>
        <taxon>Neopterygii</taxon>
        <taxon>Teleostei</taxon>
        <taxon>Ostariophysi</taxon>
        <taxon>Siluriformes</taxon>
        <taxon>Pangasiidae</taxon>
        <taxon>Pangasianodon</taxon>
    </lineage>
</organism>
<evidence type="ECO:0000313" key="2">
    <source>
        <dbReference type="Proteomes" id="UP000327468"/>
    </source>
</evidence>
<comment type="caution">
    <text evidence="1">The sequence shown here is derived from an EMBL/GenBank/DDBJ whole genome shotgun (WGS) entry which is preliminary data.</text>
</comment>
<evidence type="ECO:0000313" key="1">
    <source>
        <dbReference type="EMBL" id="KAB5562399.1"/>
    </source>
</evidence>
<accession>A0A5N5N4V0</accession>
<name>A0A5N5N4V0_PANHP</name>
<keyword evidence="2" id="KW-1185">Reference proteome</keyword>
<dbReference type="EMBL" id="VFJC01000011">
    <property type="protein sequence ID" value="KAB5562399.1"/>
    <property type="molecule type" value="Genomic_DNA"/>
</dbReference>